<dbReference type="InterPro" id="IPR052743">
    <property type="entry name" value="Glutaminase_GtaA"/>
</dbReference>
<comment type="caution">
    <text evidence="2">The sequence shown here is derived from an EMBL/GenBank/DDBJ whole genome shotgun (WGS) entry which is preliminary data.</text>
</comment>
<dbReference type="InterPro" id="IPR037524">
    <property type="entry name" value="PA14/GLEYA"/>
</dbReference>
<feature type="domain" description="PA14" evidence="1">
    <location>
        <begin position="98"/>
        <end position="250"/>
    </location>
</feature>
<protein>
    <submittedName>
        <fullName evidence="2">DUF4965 domain-containing protein</fullName>
    </submittedName>
</protein>
<dbReference type="InterPro" id="IPR033433">
    <property type="entry name" value="GtaA_N"/>
</dbReference>
<reference evidence="2 3" key="1">
    <citation type="submission" date="2019-03" db="EMBL/GenBank/DDBJ databases">
        <title>San Antonio Military Medical Center submission to MRSN (WRAIR), pending publication.</title>
        <authorList>
            <person name="Blyth D.M."/>
            <person name="Mccarthy S.L."/>
            <person name="Schall S.E."/>
            <person name="Stam J.A."/>
            <person name="Ong A.C."/>
            <person name="Mcgann P.T."/>
        </authorList>
    </citation>
    <scope>NUCLEOTIDE SEQUENCE [LARGE SCALE GENOMIC DNA]</scope>
    <source>
        <strain evidence="2 3">MRSN571793</strain>
    </source>
</reference>
<dbReference type="EMBL" id="SOML01000005">
    <property type="protein sequence ID" value="TFD96491.1"/>
    <property type="molecule type" value="Genomic_DNA"/>
</dbReference>
<sequence length="831" mass="93846">MKKHLLFMLSGCLLLFGCNTNKTIEHDIVSSGMRPPAYPLITIDPYTSAWSTTDNLYDSNVKHWTGKDFPLIGVAKVDGELYRFMGIEDVQYEPIAVTGEQGTWTGAYTTQKPADNWMKPDFDHTKWQIGSAAFGTTVNEPTAKTNWDTEFIWVRRTIKLDKDFSSKNVFLEYSHDDDVIIYVDGQEVINSGNTCKKNAILQLPETLTKGFTAGKTVTIAAFCHNRVGNGLLDFGLQTEKDTKKYFEKTAVQKSADVQATQTHYVFACGNVDLRLTFTAPLFTDDLDLLSRPVNYITYDIVSNDGKKHDIELYFEASPLWAVDKPHQETQSEIGNSDNLVFLKTGTKSQNILAKSGDDVRIDWGYFYMVADEKNSLVNIGENSALRDKFVNNKFGEKTQSTKVYDYLALVRKLGKVGSESGKIMLGYDDIYSIQYFNENLRPYWNRKNDQTIVSQFVKANKEYDSLIDKAYKFDKELMETASVSGGKDYAELCALAYRQAIAAHKLVEAPNGDLLFLSKENFSNGSIGTVDITYPSAPMFLLYNVDLVKGLMNHILYYSESGKWTKPFAAHDVGTYPLANGQTYGGDMPVEESGNMLILTRAIAEVEGNAEYAKKHWKVLTVWADYLVENGLDPENQLCTDDFAGHFAHNANLSVKAILGIASYGELAKMLGDNATGEKYITAAKQMAGEWEKMANDGDHYKLTFDKSGTWSQKYNLVWDKILKMGIFDPKIASTEIAYYLTKQNKYGLPLDNRELYTKTDWIIWTATLTDDKATFEKFIAPIHLFMNETKDRVPMSDWVFTDAPNQRGFQARSVVGGYFIKMLDDKYNKK</sequence>
<dbReference type="InterPro" id="IPR008979">
    <property type="entry name" value="Galactose-bd-like_sf"/>
</dbReference>
<dbReference type="SUPFAM" id="SSF48208">
    <property type="entry name" value="Six-hairpin glycosidases"/>
    <property type="match status" value="1"/>
</dbReference>
<evidence type="ECO:0000259" key="1">
    <source>
        <dbReference type="PROSITE" id="PS51820"/>
    </source>
</evidence>
<dbReference type="AlphaFoldDB" id="A0A4Y8L2I6"/>
<dbReference type="OrthoDB" id="175993at2"/>
<dbReference type="RefSeq" id="WP_134436354.1">
    <property type="nucleotide sequence ID" value="NZ_SOML01000005.1"/>
</dbReference>
<dbReference type="GO" id="GO:0005975">
    <property type="term" value="P:carbohydrate metabolic process"/>
    <property type="evidence" value="ECO:0007669"/>
    <property type="project" value="InterPro"/>
</dbReference>
<dbReference type="InterPro" id="IPR032515">
    <property type="entry name" value="DUF4964"/>
</dbReference>
<evidence type="ECO:0000313" key="3">
    <source>
        <dbReference type="Proteomes" id="UP000297861"/>
    </source>
</evidence>
<dbReference type="Pfam" id="PF16334">
    <property type="entry name" value="DUF4964"/>
    <property type="match status" value="1"/>
</dbReference>
<dbReference type="PANTHER" id="PTHR31987:SF1">
    <property type="entry name" value="GLUTAMINASE A"/>
    <property type="match status" value="1"/>
</dbReference>
<dbReference type="Pfam" id="PF16335">
    <property type="entry name" value="GtaA_6_Hairpin"/>
    <property type="match status" value="1"/>
</dbReference>
<dbReference type="PANTHER" id="PTHR31987">
    <property type="entry name" value="GLUTAMINASE A-RELATED"/>
    <property type="match status" value="1"/>
</dbReference>
<gene>
    <name evidence="2" type="ORF">E2605_10030</name>
</gene>
<dbReference type="Gene3D" id="2.60.120.260">
    <property type="entry name" value="Galactose-binding domain-like"/>
    <property type="match status" value="1"/>
</dbReference>
<dbReference type="STRING" id="1121485.GCA_000426485_01888"/>
<dbReference type="InterPro" id="IPR032514">
    <property type="entry name" value="GtaA_central"/>
</dbReference>
<proteinExistence type="predicted"/>
<dbReference type="Pfam" id="PF17168">
    <property type="entry name" value="DUF5127"/>
    <property type="match status" value="1"/>
</dbReference>
<dbReference type="InterPro" id="IPR008928">
    <property type="entry name" value="6-hairpin_glycosidase_sf"/>
</dbReference>
<dbReference type="Proteomes" id="UP000297861">
    <property type="component" value="Unassembled WGS sequence"/>
</dbReference>
<accession>A0A4Y8L2I6</accession>
<keyword evidence="3" id="KW-1185">Reference proteome</keyword>
<dbReference type="PROSITE" id="PS51257">
    <property type="entry name" value="PROKAR_LIPOPROTEIN"/>
    <property type="match status" value="1"/>
</dbReference>
<evidence type="ECO:0000313" key="2">
    <source>
        <dbReference type="EMBL" id="TFD96491.1"/>
    </source>
</evidence>
<dbReference type="PROSITE" id="PS51820">
    <property type="entry name" value="PA14"/>
    <property type="match status" value="1"/>
</dbReference>
<name>A0A4Y8L2I6_9BACT</name>
<organism evidence="2 3">
    <name type="scientific">Dysgonomonas capnocytophagoides</name>
    <dbReference type="NCBI Taxonomy" id="45254"/>
    <lineage>
        <taxon>Bacteria</taxon>
        <taxon>Pseudomonadati</taxon>
        <taxon>Bacteroidota</taxon>
        <taxon>Bacteroidia</taxon>
        <taxon>Bacteroidales</taxon>
        <taxon>Dysgonomonadaceae</taxon>
        <taxon>Dysgonomonas</taxon>
    </lineage>
</organism>
<dbReference type="SUPFAM" id="SSF49785">
    <property type="entry name" value="Galactose-binding domain-like"/>
    <property type="match status" value="1"/>
</dbReference>